<name>A0A6A1UI82_9ROSI</name>
<evidence type="ECO:0000313" key="4">
    <source>
        <dbReference type="Proteomes" id="UP000516437"/>
    </source>
</evidence>
<proteinExistence type="predicted"/>
<evidence type="ECO:0000313" key="3">
    <source>
        <dbReference type="EMBL" id="KAB1199946.1"/>
    </source>
</evidence>
<comment type="caution">
    <text evidence="3">The sequence shown here is derived from an EMBL/GenBank/DDBJ whole genome shotgun (WGS) entry which is preliminary data.</text>
</comment>
<dbReference type="Proteomes" id="UP000516437">
    <property type="component" value="Unassembled WGS sequence"/>
</dbReference>
<organism evidence="3 4">
    <name type="scientific">Morella rubra</name>
    <name type="common">Chinese bayberry</name>
    <dbReference type="NCBI Taxonomy" id="262757"/>
    <lineage>
        <taxon>Eukaryota</taxon>
        <taxon>Viridiplantae</taxon>
        <taxon>Streptophyta</taxon>
        <taxon>Embryophyta</taxon>
        <taxon>Tracheophyta</taxon>
        <taxon>Spermatophyta</taxon>
        <taxon>Magnoliopsida</taxon>
        <taxon>eudicotyledons</taxon>
        <taxon>Gunneridae</taxon>
        <taxon>Pentapetalae</taxon>
        <taxon>rosids</taxon>
        <taxon>fabids</taxon>
        <taxon>Fagales</taxon>
        <taxon>Myricaceae</taxon>
        <taxon>Morella</taxon>
    </lineage>
</organism>
<dbReference type="AlphaFoldDB" id="A0A6A1UI82"/>
<sequence>MGKGKNFRWSKPMSHLLLEILADEVMKGNKPSNAFKASSFSRVAKEISEKFGVDCHPKHVDNHLRTVKTTWNTIVKIRDNTTDFGWDDDLKIITCSKDMYNQEVQAFPNHEPFLNKRIEMYDEMALVVGKDVGTGRFAKSLVEIQVEDNLVGGEPLELDVDGENMSNGRQSASNSASSKPRPRRKRNRATAELESNYVMLAEKMENIANAIKEINNFAYIDELYDEVMKMRGFDEVMLASAFDHLVGNHTTARAFIKKSVKLRRIWLENFFMQHSKK</sequence>
<accession>A0A6A1UI82</accession>
<dbReference type="PANTHER" id="PTHR46929:SF23">
    <property type="entry name" value="L10-INTERACTING MYB DOMAIN-CONTAINING PROTEIN-LIKE"/>
    <property type="match status" value="1"/>
</dbReference>
<dbReference type="EMBL" id="RXIC02000331">
    <property type="protein sequence ID" value="KAB1199946.1"/>
    <property type="molecule type" value="Genomic_DNA"/>
</dbReference>
<gene>
    <name evidence="3" type="ORF">CJ030_MR0G008864</name>
</gene>
<dbReference type="PANTHER" id="PTHR46929">
    <property type="entry name" value="EXPRESSED PROTEIN"/>
    <property type="match status" value="1"/>
</dbReference>
<protein>
    <recommendedName>
        <fullName evidence="2">Myb/SANT-like domain-containing protein</fullName>
    </recommendedName>
</protein>
<dbReference type="OrthoDB" id="1301570at2759"/>
<feature type="domain" description="Myb/SANT-like" evidence="2">
    <location>
        <begin position="8"/>
        <end position="99"/>
    </location>
</feature>
<reference evidence="3 4" key="1">
    <citation type="journal article" date="2019" name="Plant Biotechnol. J.">
        <title>The red bayberry genome and genetic basis of sex determination.</title>
        <authorList>
            <person name="Jia H.M."/>
            <person name="Jia H.J."/>
            <person name="Cai Q.L."/>
            <person name="Wang Y."/>
            <person name="Zhao H.B."/>
            <person name="Yang W.F."/>
            <person name="Wang G.Y."/>
            <person name="Li Y.H."/>
            <person name="Zhan D.L."/>
            <person name="Shen Y.T."/>
            <person name="Niu Q.F."/>
            <person name="Chang L."/>
            <person name="Qiu J."/>
            <person name="Zhao L."/>
            <person name="Xie H.B."/>
            <person name="Fu W.Y."/>
            <person name="Jin J."/>
            <person name="Li X.W."/>
            <person name="Jiao Y."/>
            <person name="Zhou C.C."/>
            <person name="Tu T."/>
            <person name="Chai C.Y."/>
            <person name="Gao J.L."/>
            <person name="Fan L.J."/>
            <person name="van de Weg E."/>
            <person name="Wang J.Y."/>
            <person name="Gao Z.S."/>
        </authorList>
    </citation>
    <scope>NUCLEOTIDE SEQUENCE [LARGE SCALE GENOMIC DNA]</scope>
    <source>
        <tissue evidence="3">Leaves</tissue>
    </source>
</reference>
<feature type="region of interest" description="Disordered" evidence="1">
    <location>
        <begin position="155"/>
        <end position="188"/>
    </location>
</feature>
<evidence type="ECO:0000259" key="2">
    <source>
        <dbReference type="Pfam" id="PF12776"/>
    </source>
</evidence>
<dbReference type="InterPro" id="IPR024752">
    <property type="entry name" value="Myb/SANT-like_dom"/>
</dbReference>
<keyword evidence="4" id="KW-1185">Reference proteome</keyword>
<evidence type="ECO:0000256" key="1">
    <source>
        <dbReference type="SAM" id="MobiDB-lite"/>
    </source>
</evidence>
<dbReference type="Pfam" id="PF12776">
    <property type="entry name" value="Myb_DNA-bind_3"/>
    <property type="match status" value="1"/>
</dbReference>